<feature type="domain" description="Response regulatory" evidence="3">
    <location>
        <begin position="4"/>
        <end position="118"/>
    </location>
</feature>
<gene>
    <name evidence="4" type="ORF">DDR33_07670</name>
</gene>
<evidence type="ECO:0000256" key="2">
    <source>
        <dbReference type="PROSITE-ProRule" id="PRU00169"/>
    </source>
</evidence>
<dbReference type="SUPFAM" id="SSF52172">
    <property type="entry name" value="CheY-like"/>
    <property type="match status" value="1"/>
</dbReference>
<dbReference type="InterPro" id="IPR011006">
    <property type="entry name" value="CheY-like_superfamily"/>
</dbReference>
<dbReference type="Proteomes" id="UP000245647">
    <property type="component" value="Unassembled WGS sequence"/>
</dbReference>
<dbReference type="AlphaFoldDB" id="A0A2U2PIL5"/>
<dbReference type="PANTHER" id="PTHR44591:SF3">
    <property type="entry name" value="RESPONSE REGULATORY DOMAIN-CONTAINING PROTEIN"/>
    <property type="match status" value="1"/>
</dbReference>
<sequence>MRAKIMICDDDEGILDLLELVLRDEGYETIPEINSLNVAQIVDREHPDLLLLDLWMPVLSGDQVLRTLRDNPATRELPVIVISASNDGRSIAMNAGATDFVSKPFDLDKLVNQVKNLINGTLD</sequence>
<dbReference type="OrthoDB" id="9789181at2"/>
<dbReference type="GO" id="GO:0000160">
    <property type="term" value="P:phosphorelay signal transduction system"/>
    <property type="evidence" value="ECO:0007669"/>
    <property type="project" value="InterPro"/>
</dbReference>
<evidence type="ECO:0000313" key="4">
    <source>
        <dbReference type="EMBL" id="PWG81247.1"/>
    </source>
</evidence>
<keyword evidence="1 2" id="KW-0597">Phosphoprotein</keyword>
<evidence type="ECO:0000256" key="1">
    <source>
        <dbReference type="ARBA" id="ARBA00022553"/>
    </source>
</evidence>
<proteinExistence type="predicted"/>
<dbReference type="InterPro" id="IPR050595">
    <property type="entry name" value="Bact_response_regulator"/>
</dbReference>
<protein>
    <submittedName>
        <fullName evidence="4">Response regulator</fullName>
    </submittedName>
</protein>
<evidence type="ECO:0000313" key="5">
    <source>
        <dbReference type="Proteomes" id="UP000245647"/>
    </source>
</evidence>
<organism evidence="4 5">
    <name type="scientific">Pararcticibacter amylolyticus</name>
    <dbReference type="NCBI Taxonomy" id="2173175"/>
    <lineage>
        <taxon>Bacteria</taxon>
        <taxon>Pseudomonadati</taxon>
        <taxon>Bacteroidota</taxon>
        <taxon>Sphingobacteriia</taxon>
        <taxon>Sphingobacteriales</taxon>
        <taxon>Sphingobacteriaceae</taxon>
        <taxon>Pararcticibacter</taxon>
    </lineage>
</organism>
<reference evidence="4 5" key="1">
    <citation type="submission" date="2018-04" db="EMBL/GenBank/DDBJ databases">
        <title>Pedobacter chongqingensis sp. nov., isolated from a rottenly hemp rope.</title>
        <authorList>
            <person name="Cai Y."/>
        </authorList>
    </citation>
    <scope>NUCLEOTIDE SEQUENCE [LARGE SCALE GENOMIC DNA]</scope>
    <source>
        <strain evidence="4 5">FJ4-8</strain>
    </source>
</reference>
<dbReference type="Pfam" id="PF00072">
    <property type="entry name" value="Response_reg"/>
    <property type="match status" value="1"/>
</dbReference>
<dbReference type="SMART" id="SM00448">
    <property type="entry name" value="REC"/>
    <property type="match status" value="1"/>
</dbReference>
<dbReference type="PROSITE" id="PS50110">
    <property type="entry name" value="RESPONSE_REGULATORY"/>
    <property type="match status" value="1"/>
</dbReference>
<comment type="caution">
    <text evidence="4">The sequence shown here is derived from an EMBL/GenBank/DDBJ whole genome shotgun (WGS) entry which is preliminary data.</text>
</comment>
<keyword evidence="5" id="KW-1185">Reference proteome</keyword>
<evidence type="ECO:0000259" key="3">
    <source>
        <dbReference type="PROSITE" id="PS50110"/>
    </source>
</evidence>
<dbReference type="PANTHER" id="PTHR44591">
    <property type="entry name" value="STRESS RESPONSE REGULATOR PROTEIN 1"/>
    <property type="match status" value="1"/>
</dbReference>
<accession>A0A2U2PIL5</accession>
<dbReference type="RefSeq" id="WP_109415189.1">
    <property type="nucleotide sequence ID" value="NZ_QEAS01000005.1"/>
</dbReference>
<dbReference type="InterPro" id="IPR001789">
    <property type="entry name" value="Sig_transdc_resp-reg_receiver"/>
</dbReference>
<dbReference type="EMBL" id="QEAS01000005">
    <property type="protein sequence ID" value="PWG81247.1"/>
    <property type="molecule type" value="Genomic_DNA"/>
</dbReference>
<name>A0A2U2PIL5_9SPHI</name>
<feature type="modified residue" description="4-aspartylphosphate" evidence="2">
    <location>
        <position position="53"/>
    </location>
</feature>
<dbReference type="Gene3D" id="3.40.50.2300">
    <property type="match status" value="1"/>
</dbReference>